<dbReference type="PROSITE" id="PS00783">
    <property type="entry name" value="RIBOSOMAL_L13"/>
    <property type="match status" value="1"/>
</dbReference>
<dbReference type="RefSeq" id="XP_002501437.1">
    <property type="nucleotide sequence ID" value="XM_002501391.1"/>
</dbReference>
<evidence type="ECO:0000313" key="6">
    <source>
        <dbReference type="Proteomes" id="UP000002009"/>
    </source>
</evidence>
<evidence type="ECO:0000313" key="5">
    <source>
        <dbReference type="EMBL" id="ACO62695.1"/>
    </source>
</evidence>
<dbReference type="PANTHER" id="PTHR11545:SF2">
    <property type="entry name" value="LARGE RIBOSOMAL SUBUNIT PROTEIN UL13M"/>
    <property type="match status" value="1"/>
</dbReference>
<name>C1E4B7_MICCC</name>
<reference evidence="5 6" key="1">
    <citation type="journal article" date="2009" name="Science">
        <title>Green evolution and dynamic adaptations revealed by genomes of the marine picoeukaryotes Micromonas.</title>
        <authorList>
            <person name="Worden A.Z."/>
            <person name="Lee J.H."/>
            <person name="Mock T."/>
            <person name="Rouze P."/>
            <person name="Simmons M.P."/>
            <person name="Aerts A.L."/>
            <person name="Allen A.E."/>
            <person name="Cuvelier M.L."/>
            <person name="Derelle E."/>
            <person name="Everett M.V."/>
            <person name="Foulon E."/>
            <person name="Grimwood J."/>
            <person name="Gundlach H."/>
            <person name="Henrissat B."/>
            <person name="Napoli C."/>
            <person name="McDonald S.M."/>
            <person name="Parker M.S."/>
            <person name="Rombauts S."/>
            <person name="Salamov A."/>
            <person name="Von Dassow P."/>
            <person name="Badger J.H."/>
            <person name="Coutinho P.M."/>
            <person name="Demir E."/>
            <person name="Dubchak I."/>
            <person name="Gentemann C."/>
            <person name="Eikrem W."/>
            <person name="Gready J.E."/>
            <person name="John U."/>
            <person name="Lanier W."/>
            <person name="Lindquist E.A."/>
            <person name="Lucas S."/>
            <person name="Mayer K.F."/>
            <person name="Moreau H."/>
            <person name="Not F."/>
            <person name="Otillar R."/>
            <person name="Panaud O."/>
            <person name="Pangilinan J."/>
            <person name="Paulsen I."/>
            <person name="Piegu B."/>
            <person name="Poliakov A."/>
            <person name="Robbens S."/>
            <person name="Schmutz J."/>
            <person name="Toulza E."/>
            <person name="Wyss T."/>
            <person name="Zelensky A."/>
            <person name="Zhou K."/>
            <person name="Armbrust E.V."/>
            <person name="Bhattacharya D."/>
            <person name="Goodenough U.W."/>
            <person name="Van de Peer Y."/>
            <person name="Grigoriev I.V."/>
        </authorList>
    </citation>
    <scope>NUCLEOTIDE SEQUENCE [LARGE SCALE GENOMIC DNA]</scope>
    <source>
        <strain evidence="6">RCC299 / NOUM17</strain>
    </source>
</reference>
<dbReference type="Pfam" id="PF00572">
    <property type="entry name" value="Ribosomal_L13"/>
    <property type="match status" value="1"/>
</dbReference>
<evidence type="ECO:0000256" key="4">
    <source>
        <dbReference type="RuleBase" id="RU003877"/>
    </source>
</evidence>
<dbReference type="GO" id="GO:0006412">
    <property type="term" value="P:translation"/>
    <property type="evidence" value="ECO:0007669"/>
    <property type="project" value="InterPro"/>
</dbReference>
<sequence length="176" mass="19532">MVPGRADQCPLTRHAGFMSELTLNGEDTDNSRKPWIVIDAAGLRLGRLSTLIATYLRGANVGSYSPSMNMGTYVVVINAEKVTVSGNKMTEKIYRRHETGRPGSMKEETFIKLQQRIPERIIEKAVKGMLPKNRMGREIFGQLKVYAGPEHPHAAQSPVDLTAEVKAKCYSSGQRK</sequence>
<dbReference type="EMBL" id="CP001325">
    <property type="protein sequence ID" value="ACO62695.1"/>
    <property type="molecule type" value="Genomic_DNA"/>
</dbReference>
<dbReference type="InterPro" id="IPR023563">
    <property type="entry name" value="Ribosomal_uL13_CS"/>
</dbReference>
<proteinExistence type="inferred from homology"/>
<dbReference type="InterPro" id="IPR005823">
    <property type="entry name" value="Ribosomal_uL13_bac-type"/>
</dbReference>
<dbReference type="STRING" id="296587.C1E4B7"/>
<protein>
    <recommendedName>
        <fullName evidence="7">50S ribosomal protein L13</fullName>
    </recommendedName>
</protein>
<dbReference type="GO" id="GO:0017148">
    <property type="term" value="P:negative regulation of translation"/>
    <property type="evidence" value="ECO:0007669"/>
    <property type="project" value="TreeGrafter"/>
</dbReference>
<dbReference type="KEGG" id="mis:MICPUN_97280"/>
<comment type="similarity">
    <text evidence="1 4">Belongs to the universal ribosomal protein uL13 family.</text>
</comment>
<keyword evidence="3 4" id="KW-0687">Ribonucleoprotein</keyword>
<evidence type="ECO:0000256" key="2">
    <source>
        <dbReference type="ARBA" id="ARBA00022980"/>
    </source>
</evidence>
<dbReference type="HAMAP" id="MF_01366">
    <property type="entry name" value="Ribosomal_uL13"/>
    <property type="match status" value="1"/>
</dbReference>
<dbReference type="InterPro" id="IPR005822">
    <property type="entry name" value="Ribosomal_uL13"/>
</dbReference>
<evidence type="ECO:0000256" key="3">
    <source>
        <dbReference type="ARBA" id="ARBA00023274"/>
    </source>
</evidence>
<keyword evidence="2 4" id="KW-0689">Ribosomal protein</keyword>
<dbReference type="OMA" id="MNTRHTA"/>
<dbReference type="GeneID" id="8243115"/>
<dbReference type="CDD" id="cd00392">
    <property type="entry name" value="Ribosomal_L13"/>
    <property type="match status" value="1"/>
</dbReference>
<dbReference type="OrthoDB" id="274622at2759"/>
<dbReference type="AlphaFoldDB" id="C1E4B7"/>
<dbReference type="InterPro" id="IPR036899">
    <property type="entry name" value="Ribosomal_uL13_sf"/>
</dbReference>
<dbReference type="GO" id="GO:0022625">
    <property type="term" value="C:cytosolic large ribosomal subunit"/>
    <property type="evidence" value="ECO:0007669"/>
    <property type="project" value="TreeGrafter"/>
</dbReference>
<dbReference type="GO" id="GO:0003729">
    <property type="term" value="F:mRNA binding"/>
    <property type="evidence" value="ECO:0007669"/>
    <property type="project" value="TreeGrafter"/>
</dbReference>
<dbReference type="GO" id="GO:0003735">
    <property type="term" value="F:structural constituent of ribosome"/>
    <property type="evidence" value="ECO:0007669"/>
    <property type="project" value="InterPro"/>
</dbReference>
<dbReference type="FunCoup" id="C1E4B7">
    <property type="interactions" value="1212"/>
</dbReference>
<accession>C1E4B7</accession>
<dbReference type="SUPFAM" id="SSF52161">
    <property type="entry name" value="Ribosomal protein L13"/>
    <property type="match status" value="1"/>
</dbReference>
<organism evidence="5 6">
    <name type="scientific">Micromonas commoda (strain RCC299 / NOUM17 / CCMP2709)</name>
    <name type="common">Picoplanktonic green alga</name>
    <dbReference type="NCBI Taxonomy" id="296587"/>
    <lineage>
        <taxon>Eukaryota</taxon>
        <taxon>Viridiplantae</taxon>
        <taxon>Chlorophyta</taxon>
        <taxon>Mamiellophyceae</taxon>
        <taxon>Mamiellales</taxon>
        <taxon>Mamiellaceae</taxon>
        <taxon>Micromonas</taxon>
    </lineage>
</organism>
<dbReference type="PANTHER" id="PTHR11545">
    <property type="entry name" value="RIBOSOMAL PROTEIN L13"/>
    <property type="match status" value="1"/>
</dbReference>
<evidence type="ECO:0008006" key="7">
    <source>
        <dbReference type="Google" id="ProtNLM"/>
    </source>
</evidence>
<evidence type="ECO:0000256" key="1">
    <source>
        <dbReference type="ARBA" id="ARBA00006227"/>
    </source>
</evidence>
<keyword evidence="6" id="KW-1185">Reference proteome</keyword>
<gene>
    <name evidence="5" type="ORF">MICPUN_97280</name>
</gene>
<dbReference type="InParanoid" id="C1E4B7"/>
<dbReference type="eggNOG" id="KOG3203">
    <property type="taxonomic scope" value="Eukaryota"/>
</dbReference>
<dbReference type="Gene3D" id="3.90.1180.10">
    <property type="entry name" value="Ribosomal protein L13"/>
    <property type="match status" value="1"/>
</dbReference>
<dbReference type="Proteomes" id="UP000002009">
    <property type="component" value="Chromosome 4"/>
</dbReference>
<dbReference type="NCBIfam" id="TIGR01066">
    <property type="entry name" value="rplM_bact"/>
    <property type="match status" value="1"/>
</dbReference>